<dbReference type="RefSeq" id="WP_162112705.1">
    <property type="nucleotide sequence ID" value="NZ_JAACYR010000056.1"/>
</dbReference>
<proteinExistence type="predicted"/>
<name>A0A7K3LE06_9MYCO</name>
<protein>
    <submittedName>
        <fullName evidence="1">Uncharacterized protein</fullName>
    </submittedName>
</protein>
<comment type="caution">
    <text evidence="1">The sequence shown here is derived from an EMBL/GenBank/DDBJ whole genome shotgun (WGS) entry which is preliminary data.</text>
</comment>
<dbReference type="EMBL" id="JAACYR010000056">
    <property type="protein sequence ID" value="NDJ90588.1"/>
    <property type="molecule type" value="Genomic_DNA"/>
</dbReference>
<reference evidence="1 2" key="1">
    <citation type="submission" date="2020-01" db="EMBL/GenBank/DDBJ databases">
        <authorList>
            <person name="Sanchez-Estrada R."/>
            <person name="Gonzalez-Y-Merchand J.A."/>
            <person name="Rivera-Gutierrez S."/>
        </authorList>
    </citation>
    <scope>NUCLEOTIDE SEQUENCE [LARGE SCALE GENOMIC DNA]</scope>
    <source>
        <strain evidence="1 2">CST 7247</strain>
    </source>
</reference>
<organism evidence="1 2">
    <name type="scientific">Mycolicibacter kumamotonensis</name>
    <dbReference type="NCBI Taxonomy" id="354243"/>
    <lineage>
        <taxon>Bacteria</taxon>
        <taxon>Bacillati</taxon>
        <taxon>Actinomycetota</taxon>
        <taxon>Actinomycetes</taxon>
        <taxon>Mycobacteriales</taxon>
        <taxon>Mycobacteriaceae</taxon>
        <taxon>Mycolicibacter</taxon>
    </lineage>
</organism>
<sequence>MSAAGYAVPLPPGADPKHADAWEVVNGVPVRLVWSHPLLPAGAGVDVRVVCTQAGDGHVLTEEPPEVYWDDEAGHSPAVARQVAKALIEAADLADQWASRQLRLVQGGA</sequence>
<accession>A0A7K3LE06</accession>
<dbReference type="AlphaFoldDB" id="A0A7K3LE06"/>
<dbReference type="Proteomes" id="UP000466523">
    <property type="component" value="Unassembled WGS sequence"/>
</dbReference>
<evidence type="ECO:0000313" key="2">
    <source>
        <dbReference type="Proteomes" id="UP000466523"/>
    </source>
</evidence>
<gene>
    <name evidence="1" type="ORF">GWR20_15730</name>
</gene>
<evidence type="ECO:0000313" key="1">
    <source>
        <dbReference type="EMBL" id="NDJ90588.1"/>
    </source>
</evidence>